<evidence type="ECO:0008006" key="5">
    <source>
        <dbReference type="Google" id="ProtNLM"/>
    </source>
</evidence>
<dbReference type="RefSeq" id="WP_197989797.1">
    <property type="nucleotide sequence ID" value="NZ_JACYXC010000001.1"/>
</dbReference>
<keyword evidence="2" id="KW-1133">Transmembrane helix</keyword>
<evidence type="ECO:0000256" key="1">
    <source>
        <dbReference type="SAM" id="MobiDB-lite"/>
    </source>
</evidence>
<gene>
    <name evidence="3" type="ORF">IHE55_16955</name>
</gene>
<dbReference type="EMBL" id="JACYXC010000001">
    <property type="protein sequence ID" value="MBH5336374.1"/>
    <property type="molecule type" value="Genomic_DNA"/>
</dbReference>
<feature type="region of interest" description="Disordered" evidence="1">
    <location>
        <begin position="76"/>
        <end position="106"/>
    </location>
</feature>
<evidence type="ECO:0000313" key="4">
    <source>
        <dbReference type="Proteomes" id="UP000807371"/>
    </source>
</evidence>
<feature type="compositionally biased region" description="Low complexity" evidence="1">
    <location>
        <begin position="244"/>
        <end position="257"/>
    </location>
</feature>
<feature type="compositionally biased region" description="Gly residues" evidence="1">
    <location>
        <begin position="271"/>
        <end position="299"/>
    </location>
</feature>
<feature type="compositionally biased region" description="Basic residues" evidence="1">
    <location>
        <begin position="437"/>
        <end position="452"/>
    </location>
</feature>
<feature type="compositionally biased region" description="Low complexity" evidence="1">
    <location>
        <begin position="92"/>
        <end position="106"/>
    </location>
</feature>
<comment type="caution">
    <text evidence="3">The sequence shown here is derived from an EMBL/GenBank/DDBJ whole genome shotgun (WGS) entry which is preliminary data.</text>
</comment>
<protein>
    <recommendedName>
        <fullName evidence="5">Integral membrane protein</fullName>
    </recommendedName>
</protein>
<evidence type="ECO:0000313" key="3">
    <source>
        <dbReference type="EMBL" id="MBH5336374.1"/>
    </source>
</evidence>
<dbReference type="Proteomes" id="UP000807371">
    <property type="component" value="Unassembled WGS sequence"/>
</dbReference>
<name>A0ABS0NME0_9ACTN</name>
<organism evidence="3 4">
    <name type="scientific">Streptomyces pactum</name>
    <dbReference type="NCBI Taxonomy" id="68249"/>
    <lineage>
        <taxon>Bacteria</taxon>
        <taxon>Bacillati</taxon>
        <taxon>Actinomycetota</taxon>
        <taxon>Actinomycetes</taxon>
        <taxon>Kitasatosporales</taxon>
        <taxon>Streptomycetaceae</taxon>
        <taxon>Streptomyces</taxon>
    </lineage>
</organism>
<feature type="transmembrane region" description="Helical" evidence="2">
    <location>
        <begin position="551"/>
        <end position="569"/>
    </location>
</feature>
<feature type="compositionally biased region" description="Basic and acidic residues" evidence="1">
    <location>
        <begin position="223"/>
        <end position="243"/>
    </location>
</feature>
<feature type="transmembrane region" description="Helical" evidence="2">
    <location>
        <begin position="510"/>
        <end position="531"/>
    </location>
</feature>
<accession>A0ABS0NME0</accession>
<feature type="compositionally biased region" description="Basic and acidic residues" evidence="1">
    <location>
        <begin position="358"/>
        <end position="369"/>
    </location>
</feature>
<keyword evidence="2" id="KW-0472">Membrane</keyword>
<keyword evidence="4" id="KW-1185">Reference proteome</keyword>
<keyword evidence="2" id="KW-0812">Transmembrane</keyword>
<proteinExistence type="predicted"/>
<feature type="compositionally biased region" description="Pro residues" evidence="1">
    <location>
        <begin position="164"/>
        <end position="196"/>
    </location>
</feature>
<sequence>MGIESDRLVYDYLSQVGDLAQQYGLPSRDRMRLVATVRSEIEQRRAGAGAAGGTEAGVKRILGRLGTPAEVVARAGGAVPPGLPDGTGGTGASAAGDGPRPAADAAARAWRGLGGLLGRGGEGGGAAGRAGSAASGSGSGAPGRYGPPAARGPEQPTRADAAPGPRPEPWPPLPATDPGPAPGPEPTAAGPYPPAGGYPGPAARSSDASGSVQAPPGSARAAAGDRSDGSDHADRSGHVEHSGPGRTPGRPGAAGDPVPRPVPGPRQDASGGTGAAGGAAGGAGPAGGTGAVGSEGPAGGPEPTARRLTRTARERLAGFTGRGGSSGRGVPGPRKGTDAGTGRPLPASPPHLAGEDELSSRESDPDWWRTDPGPFAERRESDFGAVDGFSGGIELPELLKPPQTEEEAAGTGAGGVEQTASGAGAAAAPARGGLLRRALRRRGAGPRRRRPPPVRTGAAGGGGAAGLGLMPLVAVALLATGAVIGHILVLAAGWLVAYYLCRLPTKQAKLAVLVLPGLVASAAMVWVWGRLDGRWGEPIPEDGLGDVLKDTWPVVVRVAAAASALYLLWRARRRST</sequence>
<feature type="compositionally biased region" description="Gly residues" evidence="1">
    <location>
        <begin position="320"/>
        <end position="330"/>
    </location>
</feature>
<feature type="region of interest" description="Disordered" evidence="1">
    <location>
        <begin position="120"/>
        <end position="460"/>
    </location>
</feature>
<feature type="compositionally biased region" description="Low complexity" evidence="1">
    <location>
        <begin position="416"/>
        <end position="436"/>
    </location>
</feature>
<reference evidence="3 4" key="1">
    <citation type="submission" date="2020-09" db="EMBL/GenBank/DDBJ databases">
        <title>Biosynthesis of the nuclear factor of activated T cells inhibitor NFAT-133 and its congeners in Streptomyces pactum.</title>
        <authorList>
            <person name="Zhou W."/>
            <person name="Posri P."/>
            <person name="Abugrain M.E."/>
            <person name="Weisberg A.J."/>
            <person name="Chang J.H."/>
            <person name="Mahmud T."/>
        </authorList>
    </citation>
    <scope>NUCLEOTIDE SEQUENCE [LARGE SCALE GENOMIC DNA]</scope>
    <source>
        <strain evidence="3 4">ATCC 27456</strain>
    </source>
</reference>
<evidence type="ECO:0000256" key="2">
    <source>
        <dbReference type="SAM" id="Phobius"/>
    </source>
</evidence>
<feature type="transmembrane region" description="Helical" evidence="2">
    <location>
        <begin position="483"/>
        <end position="501"/>
    </location>
</feature>